<dbReference type="Proteomes" id="UP001165378">
    <property type="component" value="Unassembled WGS sequence"/>
</dbReference>
<evidence type="ECO:0000256" key="1">
    <source>
        <dbReference type="SAM" id="MobiDB-lite"/>
    </source>
</evidence>
<name>A0AA41Q4L0_9ACTN</name>
<evidence type="ECO:0000313" key="2">
    <source>
        <dbReference type="EMBL" id="MCF2530334.1"/>
    </source>
</evidence>
<sequence length="825" mass="87096">MISPTGETTALVEHLTAAEAAAFLARVPAAWCRDLLVAGYWPAGPKRRDAAMRALARTSVAEQHALLEGLDALEPCVLAALAQSPDPGIRTAVYQDPCLPDAVRRGMLAGGPGALPVPPELRALLFATKSRTLLGPALDAADPEIAARAARYVRGPRRQPPPQDPAGVHAWLQVRIPEPGSPEAAKRREGGYPRRARRRRVRQRVAAVAFERWTAADWDALAALHHADPLARGTVELLAAHPSCTVAAGLAFLWPGAETGAESRVGLLAAALRAGTFTAADLYERAGHAPAVLDALAAFMPRGAAEYPGTVAVEGRLRSAVRDELGGDPSRWSSLLALLRTDFAGTVPELLRTAATTPPPRELPPAADLRRTAAAPSPQEPPRIAALRFRAAGESSAWAYLLTLAEPKDAAGVVRAVGTPAVAELITAARAGGIGSELLAAFSEIADDEARLEFARYGAASDATTRRIVALDDPAFNAAVVLAGGSEAALRRQILAGTSHATGRPGLLELHPLLIAHVASPQTHAGTKDLIFGPDPERIHKVLYAGTSLCEAYQAAGCRRLAELGRLDLIAAFLAGEAPAPDETADFVPPRYTATPRGELAEVLRGPLADGDAAAALAALDTLSRKLFLEDVAHNRLHDLICHLEIDHELDWAAVAALLGDGSLPVGLPGMLARCPSLPDDVALRLLAAAPDECAWFLASRSSEFAKFALDHVALDARQAQFSTRDAHAFWAEQPLADGLFTAEDLVRRARPAGAMLQLFRQRPVATADAWPVIRQLLDEQGPRTDDGWAVLALMLGDFAGTFPELLATVRAAAAPVGRPSESGE</sequence>
<reference evidence="2" key="1">
    <citation type="submission" date="2022-01" db="EMBL/GenBank/DDBJ databases">
        <title>Genome-Based Taxonomic Classification of the Phylum Actinobacteria.</title>
        <authorList>
            <person name="Gao Y."/>
        </authorList>
    </citation>
    <scope>NUCLEOTIDE SEQUENCE</scope>
    <source>
        <strain evidence="2">KLBMP 8922</strain>
    </source>
</reference>
<dbReference type="AlphaFoldDB" id="A0AA41Q4L0"/>
<comment type="caution">
    <text evidence="2">The sequence shown here is derived from an EMBL/GenBank/DDBJ whole genome shotgun (WGS) entry which is preliminary data.</text>
</comment>
<accession>A0AA41Q4L0</accession>
<organism evidence="2 3">
    <name type="scientific">Yinghuangia soli</name>
    <dbReference type="NCBI Taxonomy" id="2908204"/>
    <lineage>
        <taxon>Bacteria</taxon>
        <taxon>Bacillati</taxon>
        <taxon>Actinomycetota</taxon>
        <taxon>Actinomycetes</taxon>
        <taxon>Kitasatosporales</taxon>
        <taxon>Streptomycetaceae</taxon>
        <taxon>Yinghuangia</taxon>
    </lineage>
</organism>
<protein>
    <submittedName>
        <fullName evidence="2">Uncharacterized protein</fullName>
    </submittedName>
</protein>
<gene>
    <name evidence="2" type="ORF">LZ495_24360</name>
</gene>
<dbReference type="EMBL" id="JAKFHA010000015">
    <property type="protein sequence ID" value="MCF2530334.1"/>
    <property type="molecule type" value="Genomic_DNA"/>
</dbReference>
<proteinExistence type="predicted"/>
<keyword evidence="3" id="KW-1185">Reference proteome</keyword>
<evidence type="ECO:0000313" key="3">
    <source>
        <dbReference type="Proteomes" id="UP001165378"/>
    </source>
</evidence>
<feature type="region of interest" description="Disordered" evidence="1">
    <location>
        <begin position="352"/>
        <end position="380"/>
    </location>
</feature>
<dbReference type="RefSeq" id="WP_235054991.1">
    <property type="nucleotide sequence ID" value="NZ_JAKFHA010000015.1"/>
</dbReference>